<dbReference type="EMBL" id="JABAYA010000136">
    <property type="protein sequence ID" value="KAF7723904.1"/>
    <property type="molecule type" value="Genomic_DNA"/>
</dbReference>
<proteinExistence type="predicted"/>
<dbReference type="PANTHER" id="PTHR13318:SF95">
    <property type="entry name" value="F-BOX PROTEIN YLR352W"/>
    <property type="match status" value="1"/>
</dbReference>
<sequence>MRIEAFPPEVLADIDVYFSIYDRLVCLVVCKTWYTVFRPLFYRTVIVDTDLELLCHALQASAKTASPIGPLIKHLVLYEFTSDYHTTGFEDLAVLCPNLQSLTYHWKSISEDLGIKYILRSVPIPNYLTHLTIHTSTAIKDLIPSLPFANRLKSFRLNTTGDLHFEHLRNLHLSCPELHSLSIGTVELCIDASASALPIHDMQHAGSKLRTLKLCYYRPWKRPISWLAYIAKTYPNLQTLQVHEPFNEWFTITGRECSEMVEKLEFLYPHIKNVEAADVQFCERFLESLFPSDPQAAVTDMTFGYSSAFNEILVKHFSKTRLEQLSVLTILSATSSAWLTLRDIMPCLKMLRLRELTIGPEQFVMDPNASTLYIDTLLDSCPYLKKLTVFRCSISSEGSTQQPHGLQSLILNHIYFGDHPFDYLAKQCHKLRHLSILNSCDVTWEVSDRTQDTCIYLPHHELDTLHLESIVVQYPRVSEMANAAPTRFPATMYRIVQGDCTRWVFMGDSPTSDVEICDTRHASVVRRMDISPHLVDQEGSKVIERLTNSGMVRLFTLMVSDSKAWEKQLRNGYITLACKSVNRLYINKRRVCLPDTKRGAMTTCSTRQDNMHKQAQ</sequence>
<dbReference type="SUPFAM" id="SSF52047">
    <property type="entry name" value="RNI-like"/>
    <property type="match status" value="1"/>
</dbReference>
<protein>
    <recommendedName>
        <fullName evidence="3">F-box domain-containing protein</fullName>
    </recommendedName>
</protein>
<name>A0A8H7BNV8_9FUNG</name>
<accession>A0A8H7BNV8</accession>
<dbReference type="GO" id="GO:0019005">
    <property type="term" value="C:SCF ubiquitin ligase complex"/>
    <property type="evidence" value="ECO:0007669"/>
    <property type="project" value="TreeGrafter"/>
</dbReference>
<dbReference type="Gene3D" id="3.80.10.10">
    <property type="entry name" value="Ribonuclease Inhibitor"/>
    <property type="match status" value="1"/>
</dbReference>
<gene>
    <name evidence="1" type="ORF">EC973_001527</name>
</gene>
<evidence type="ECO:0000313" key="2">
    <source>
        <dbReference type="Proteomes" id="UP000605846"/>
    </source>
</evidence>
<reference evidence="1" key="1">
    <citation type="submission" date="2020-01" db="EMBL/GenBank/DDBJ databases">
        <title>Genome Sequencing of Three Apophysomyces-Like Fungal Strains Confirms a Novel Fungal Genus in the Mucoromycota with divergent Burkholderia-like Endosymbiotic Bacteria.</title>
        <authorList>
            <person name="Stajich J.E."/>
            <person name="Macias A.M."/>
            <person name="Carter-House D."/>
            <person name="Lovett B."/>
            <person name="Kasson L.R."/>
            <person name="Berry K."/>
            <person name="Grigoriev I."/>
            <person name="Chang Y."/>
            <person name="Spatafora J."/>
            <person name="Kasson M.T."/>
        </authorList>
    </citation>
    <scope>NUCLEOTIDE SEQUENCE</scope>
    <source>
        <strain evidence="1">NRRL A-21654</strain>
    </source>
</reference>
<dbReference type="InterPro" id="IPR036047">
    <property type="entry name" value="F-box-like_dom_sf"/>
</dbReference>
<dbReference type="GO" id="GO:0031146">
    <property type="term" value="P:SCF-dependent proteasomal ubiquitin-dependent protein catabolic process"/>
    <property type="evidence" value="ECO:0007669"/>
    <property type="project" value="TreeGrafter"/>
</dbReference>
<keyword evidence="2" id="KW-1185">Reference proteome</keyword>
<dbReference type="OrthoDB" id="2278079at2759"/>
<dbReference type="Proteomes" id="UP000605846">
    <property type="component" value="Unassembled WGS sequence"/>
</dbReference>
<dbReference type="AlphaFoldDB" id="A0A8H7BNV8"/>
<organism evidence="1 2">
    <name type="scientific">Apophysomyces ossiformis</name>
    <dbReference type="NCBI Taxonomy" id="679940"/>
    <lineage>
        <taxon>Eukaryota</taxon>
        <taxon>Fungi</taxon>
        <taxon>Fungi incertae sedis</taxon>
        <taxon>Mucoromycota</taxon>
        <taxon>Mucoromycotina</taxon>
        <taxon>Mucoromycetes</taxon>
        <taxon>Mucorales</taxon>
        <taxon>Mucorineae</taxon>
        <taxon>Mucoraceae</taxon>
        <taxon>Apophysomyces</taxon>
    </lineage>
</organism>
<evidence type="ECO:0008006" key="3">
    <source>
        <dbReference type="Google" id="ProtNLM"/>
    </source>
</evidence>
<evidence type="ECO:0000313" key="1">
    <source>
        <dbReference type="EMBL" id="KAF7723904.1"/>
    </source>
</evidence>
<dbReference type="InterPro" id="IPR032675">
    <property type="entry name" value="LRR_dom_sf"/>
</dbReference>
<comment type="caution">
    <text evidence="1">The sequence shown here is derived from an EMBL/GenBank/DDBJ whole genome shotgun (WGS) entry which is preliminary data.</text>
</comment>
<dbReference type="SUPFAM" id="SSF81383">
    <property type="entry name" value="F-box domain"/>
    <property type="match status" value="1"/>
</dbReference>
<dbReference type="PANTHER" id="PTHR13318">
    <property type="entry name" value="PARTNER OF PAIRED, ISOFORM B-RELATED"/>
    <property type="match status" value="1"/>
</dbReference>